<proteinExistence type="inferred from homology"/>
<evidence type="ECO:0000313" key="4">
    <source>
        <dbReference type="EMBL" id="TVT52208.1"/>
    </source>
</evidence>
<name>A0A558CTU7_9GAMM</name>
<evidence type="ECO:0000256" key="2">
    <source>
        <dbReference type="PIRSR" id="PIRSR603782-1"/>
    </source>
</evidence>
<dbReference type="Gene3D" id="3.40.30.10">
    <property type="entry name" value="Glutaredoxin"/>
    <property type="match status" value="1"/>
</dbReference>
<dbReference type="CDD" id="cd02968">
    <property type="entry name" value="SCO"/>
    <property type="match status" value="1"/>
</dbReference>
<protein>
    <recommendedName>
        <fullName evidence="6">Thioredoxin domain-containing protein</fullName>
    </recommendedName>
</protein>
<dbReference type="EMBL" id="VMRY01000073">
    <property type="protein sequence ID" value="TVT52208.1"/>
    <property type="molecule type" value="Genomic_DNA"/>
</dbReference>
<dbReference type="SUPFAM" id="SSF53807">
    <property type="entry name" value="Helical backbone' metal receptor"/>
    <property type="match status" value="1"/>
</dbReference>
<accession>A0A558CTU7</accession>
<dbReference type="AlphaFoldDB" id="A0A558CTU7"/>
<dbReference type="Pfam" id="PF01297">
    <property type="entry name" value="ZnuA"/>
    <property type="match status" value="1"/>
</dbReference>
<dbReference type="Proteomes" id="UP000317355">
    <property type="component" value="Unassembled WGS sequence"/>
</dbReference>
<evidence type="ECO:0000313" key="5">
    <source>
        <dbReference type="Proteomes" id="UP000317355"/>
    </source>
</evidence>
<gene>
    <name evidence="4" type="ORF">FHK82_14080</name>
</gene>
<dbReference type="FunFam" id="3.40.30.10:FF:000013">
    <property type="entry name" value="Blast:Protein SCO1 homolog, mitochondrial"/>
    <property type="match status" value="1"/>
</dbReference>
<dbReference type="PANTHER" id="PTHR12151:SF25">
    <property type="entry name" value="LINALOOL DEHYDRATASE_ISOMERASE DOMAIN-CONTAINING PROTEIN"/>
    <property type="match status" value="1"/>
</dbReference>
<dbReference type="Gene3D" id="3.40.50.1980">
    <property type="entry name" value="Nitrogenase molybdenum iron protein domain"/>
    <property type="match status" value="2"/>
</dbReference>
<dbReference type="Pfam" id="PF02630">
    <property type="entry name" value="SCO1-SenC"/>
    <property type="match status" value="1"/>
</dbReference>
<reference evidence="4 5" key="1">
    <citation type="submission" date="2019-07" db="EMBL/GenBank/DDBJ databases">
        <title>The pathways for chlorine oxyanion respiration interact through the shared metabolite chlorate.</title>
        <authorList>
            <person name="Barnum T.P."/>
            <person name="Cheng Y."/>
            <person name="Hill K.A."/>
            <person name="Lucas L.N."/>
            <person name="Carlson H.K."/>
            <person name="Coates J.D."/>
        </authorList>
    </citation>
    <scope>NUCLEOTIDE SEQUENCE [LARGE SCALE GENOMIC DNA]</scope>
    <source>
        <strain evidence="4">BK-3</strain>
    </source>
</reference>
<evidence type="ECO:0008006" key="6">
    <source>
        <dbReference type="Google" id="ProtNLM"/>
    </source>
</evidence>
<dbReference type="GO" id="GO:0046872">
    <property type="term" value="F:metal ion binding"/>
    <property type="evidence" value="ECO:0007669"/>
    <property type="project" value="UniProtKB-KW"/>
</dbReference>
<dbReference type="InterPro" id="IPR006127">
    <property type="entry name" value="ZnuA-like"/>
</dbReference>
<comment type="caution">
    <text evidence="4">The sequence shown here is derived from an EMBL/GenBank/DDBJ whole genome shotgun (WGS) entry which is preliminary data.</text>
</comment>
<feature type="binding site" evidence="2">
    <location>
        <position position="449"/>
    </location>
    <ligand>
        <name>Cu cation</name>
        <dbReference type="ChEBI" id="CHEBI:23378"/>
    </ligand>
</feature>
<feature type="binding site" evidence="2">
    <location>
        <position position="358"/>
    </location>
    <ligand>
        <name>Cu cation</name>
        <dbReference type="ChEBI" id="CHEBI:23378"/>
    </ligand>
</feature>
<organism evidence="4 5">
    <name type="scientific">Sedimenticola thiotaurini</name>
    <dbReference type="NCBI Taxonomy" id="1543721"/>
    <lineage>
        <taxon>Bacteria</taxon>
        <taxon>Pseudomonadati</taxon>
        <taxon>Pseudomonadota</taxon>
        <taxon>Gammaproteobacteria</taxon>
        <taxon>Chromatiales</taxon>
        <taxon>Sedimenticolaceae</taxon>
        <taxon>Sedimenticola</taxon>
    </lineage>
</organism>
<evidence type="ECO:0000256" key="3">
    <source>
        <dbReference type="PIRSR" id="PIRSR603782-2"/>
    </source>
</evidence>
<feature type="binding site" evidence="2">
    <location>
        <position position="362"/>
    </location>
    <ligand>
        <name>Cu cation</name>
        <dbReference type="ChEBI" id="CHEBI:23378"/>
    </ligand>
</feature>
<comment type="similarity">
    <text evidence="1">Belongs to the SCO1/2 family.</text>
</comment>
<keyword evidence="3" id="KW-1015">Disulfide bond</keyword>
<feature type="disulfide bond" description="Redox-active" evidence="3">
    <location>
        <begin position="358"/>
        <end position="362"/>
    </location>
</feature>
<dbReference type="PANTHER" id="PTHR12151">
    <property type="entry name" value="ELECTRON TRANSPORT PROTIN SCO1/SENC FAMILY MEMBER"/>
    <property type="match status" value="1"/>
</dbReference>
<dbReference type="GO" id="GO:0030001">
    <property type="term" value="P:metal ion transport"/>
    <property type="evidence" value="ECO:0007669"/>
    <property type="project" value="InterPro"/>
</dbReference>
<evidence type="ECO:0000256" key="1">
    <source>
        <dbReference type="ARBA" id="ARBA00010996"/>
    </source>
</evidence>
<keyword evidence="2" id="KW-0186">Copper</keyword>
<dbReference type="InterPro" id="IPR036249">
    <property type="entry name" value="Thioredoxin-like_sf"/>
</dbReference>
<dbReference type="SUPFAM" id="SSF52833">
    <property type="entry name" value="Thioredoxin-like"/>
    <property type="match status" value="1"/>
</dbReference>
<sequence length="485" mass="54817">MNSTMGIFIKRRFILLVGVSLLLLSQGVAAEEKFRVVTSIKPIHSILASLMLGTEGPELLLEKDAIPFGYQLSEQQKKQVADASMIVWVGPELEKFLVDPVKRAMDSGVTVLTLLDNPELKILPSRWAKSEKSTERDPFFWLDSRNTLILVDELARALMDADAGRAHLYQRNRDQLLTRVAELDRRLEYGYRGLKSGIGMAYFDTLQYFEQAYALKIRGVMAQSPEQPVDTIKLLESRVKLKEGYYACLLTERAMPMHEFALLTEDIDINIGLLDSFGTHIAAGPELYFELMKENTDTIKQCLQYSGKAPEPTDVDDEIPLTAKIGGKFMLIDHNGKLVTEKDMLGKFQLIYFGYTFCPDICPTSLQVISQALDMLGDKASLLKPYFITVDPERDNPKVMNNYVKYFNQDLVGLTGTKVMIERVAKQFKVRYEKVIEEGADPDLYIMDHSASVFLMAPDGEFITKFAHGISAKQMVESLRAYLPK</sequence>
<keyword evidence="2" id="KW-0479">Metal-binding</keyword>
<dbReference type="InterPro" id="IPR003782">
    <property type="entry name" value="SCO1/SenC"/>
</dbReference>